<evidence type="ECO:0000256" key="3">
    <source>
        <dbReference type="ARBA" id="ARBA00022448"/>
    </source>
</evidence>
<feature type="transmembrane region" description="Helical" evidence="10">
    <location>
        <begin position="1270"/>
        <end position="1300"/>
    </location>
</feature>
<dbReference type="GO" id="GO:0016020">
    <property type="term" value="C:membrane"/>
    <property type="evidence" value="ECO:0007669"/>
    <property type="project" value="UniProtKB-SubCell"/>
</dbReference>
<feature type="transmembrane region" description="Helical" evidence="10">
    <location>
        <begin position="641"/>
        <end position="659"/>
    </location>
</feature>
<dbReference type="PROSITE" id="PS00211">
    <property type="entry name" value="ABC_TRANSPORTER_1"/>
    <property type="match status" value="1"/>
</dbReference>
<dbReference type="EMBL" id="KV429110">
    <property type="protein sequence ID" value="KZT65216.1"/>
    <property type="molecule type" value="Genomic_DNA"/>
</dbReference>
<evidence type="ECO:0000256" key="8">
    <source>
        <dbReference type="ARBA" id="ARBA00023136"/>
    </source>
</evidence>
<dbReference type="GO" id="GO:0140359">
    <property type="term" value="F:ABC-type transporter activity"/>
    <property type="evidence" value="ECO:0007669"/>
    <property type="project" value="InterPro"/>
</dbReference>
<feature type="transmembrane region" description="Helical" evidence="10">
    <location>
        <begin position="1200"/>
        <end position="1220"/>
    </location>
</feature>
<keyword evidence="8 10" id="KW-0472">Membrane</keyword>
<evidence type="ECO:0000256" key="7">
    <source>
        <dbReference type="ARBA" id="ARBA00022989"/>
    </source>
</evidence>
<keyword evidence="5" id="KW-0547">Nucleotide-binding</keyword>
<dbReference type="InterPro" id="IPR013525">
    <property type="entry name" value="ABC2_TM"/>
</dbReference>
<organism evidence="12 13">
    <name type="scientific">Daedalea quercina L-15889</name>
    <dbReference type="NCBI Taxonomy" id="1314783"/>
    <lineage>
        <taxon>Eukaryota</taxon>
        <taxon>Fungi</taxon>
        <taxon>Dikarya</taxon>
        <taxon>Basidiomycota</taxon>
        <taxon>Agaricomycotina</taxon>
        <taxon>Agaricomycetes</taxon>
        <taxon>Polyporales</taxon>
        <taxon>Fomitopsis</taxon>
    </lineage>
</organism>
<evidence type="ECO:0000313" key="12">
    <source>
        <dbReference type="EMBL" id="KZT65216.1"/>
    </source>
</evidence>
<gene>
    <name evidence="12" type="ORF">DAEQUDRAFT_716908</name>
</gene>
<keyword evidence="3" id="KW-0813">Transport</keyword>
<dbReference type="InterPro" id="IPR017871">
    <property type="entry name" value="ABC_transporter-like_CS"/>
</dbReference>
<keyword evidence="7 10" id="KW-1133">Transmembrane helix</keyword>
<dbReference type="InterPro" id="IPR027417">
    <property type="entry name" value="P-loop_NTPase"/>
</dbReference>
<feature type="domain" description="ABC transporter" evidence="11">
    <location>
        <begin position="870"/>
        <end position="1107"/>
    </location>
</feature>
<dbReference type="GO" id="GO:0005524">
    <property type="term" value="F:ATP binding"/>
    <property type="evidence" value="ECO:0007669"/>
    <property type="project" value="UniProtKB-KW"/>
</dbReference>
<feature type="transmembrane region" description="Helical" evidence="10">
    <location>
        <begin position="606"/>
        <end position="632"/>
    </location>
</feature>
<dbReference type="OrthoDB" id="245989at2759"/>
<keyword evidence="6" id="KW-0067">ATP-binding</keyword>
<dbReference type="Pfam" id="PF14510">
    <property type="entry name" value="ABC_trans_N"/>
    <property type="match status" value="1"/>
</dbReference>
<dbReference type="PROSITE" id="PS50893">
    <property type="entry name" value="ABC_TRANSPORTER_2"/>
    <property type="match status" value="2"/>
</dbReference>
<accession>A0A165M4B6</accession>
<dbReference type="SMART" id="SM00382">
    <property type="entry name" value="AAA"/>
    <property type="match status" value="2"/>
</dbReference>
<evidence type="ECO:0000256" key="4">
    <source>
        <dbReference type="ARBA" id="ARBA00022692"/>
    </source>
</evidence>
<keyword evidence="13" id="KW-1185">Reference proteome</keyword>
<feature type="transmembrane region" description="Helical" evidence="10">
    <location>
        <begin position="777"/>
        <end position="798"/>
    </location>
</feature>
<protein>
    <recommendedName>
        <fullName evidence="11">ABC transporter domain-containing protein</fullName>
    </recommendedName>
</protein>
<dbReference type="Gene3D" id="3.40.50.300">
    <property type="entry name" value="P-loop containing nucleotide triphosphate hydrolases"/>
    <property type="match status" value="2"/>
</dbReference>
<dbReference type="InterPro" id="IPR034001">
    <property type="entry name" value="ABCG_PDR_1"/>
</dbReference>
<dbReference type="InterPro" id="IPR003439">
    <property type="entry name" value="ABC_transporter-like_ATP-bd"/>
</dbReference>
<dbReference type="Proteomes" id="UP000076727">
    <property type="component" value="Unassembled WGS sequence"/>
</dbReference>
<dbReference type="SUPFAM" id="SSF52540">
    <property type="entry name" value="P-loop containing nucleoside triphosphate hydrolases"/>
    <property type="match status" value="2"/>
</dbReference>
<comment type="similarity">
    <text evidence="2">Belongs to the ABC transporter superfamily. ABCG family. PDR (TC 3.A.1.205) subfamily.</text>
</comment>
<feature type="transmembrane region" description="Helical" evidence="10">
    <location>
        <begin position="564"/>
        <end position="586"/>
    </location>
</feature>
<feature type="domain" description="ABC transporter" evidence="11">
    <location>
        <begin position="168"/>
        <end position="418"/>
    </location>
</feature>
<name>A0A165M4B6_9APHY</name>
<dbReference type="PANTHER" id="PTHR19241">
    <property type="entry name" value="ATP-BINDING CASSETTE TRANSPORTER"/>
    <property type="match status" value="1"/>
</dbReference>
<evidence type="ECO:0000256" key="10">
    <source>
        <dbReference type="SAM" id="Phobius"/>
    </source>
</evidence>
<feature type="region of interest" description="Disordered" evidence="9">
    <location>
        <begin position="825"/>
        <end position="848"/>
    </location>
</feature>
<keyword evidence="4 10" id="KW-0812">Transmembrane</keyword>
<reference evidence="12 13" key="1">
    <citation type="journal article" date="2016" name="Mol. Biol. Evol.">
        <title>Comparative Genomics of Early-Diverging Mushroom-Forming Fungi Provides Insights into the Origins of Lignocellulose Decay Capabilities.</title>
        <authorList>
            <person name="Nagy L.G."/>
            <person name="Riley R."/>
            <person name="Tritt A."/>
            <person name="Adam C."/>
            <person name="Daum C."/>
            <person name="Floudas D."/>
            <person name="Sun H."/>
            <person name="Yadav J.S."/>
            <person name="Pangilinan J."/>
            <person name="Larsson K.H."/>
            <person name="Matsuura K."/>
            <person name="Barry K."/>
            <person name="Labutti K."/>
            <person name="Kuo R."/>
            <person name="Ohm R.A."/>
            <person name="Bhattacharya S.S."/>
            <person name="Shirouzu T."/>
            <person name="Yoshinaga Y."/>
            <person name="Martin F.M."/>
            <person name="Grigoriev I.V."/>
            <person name="Hibbett D.S."/>
        </authorList>
    </citation>
    <scope>NUCLEOTIDE SEQUENCE [LARGE SCALE GENOMIC DNA]</scope>
    <source>
        <strain evidence="12 13">L-15889</strain>
    </source>
</reference>
<feature type="transmembrane region" description="Helical" evidence="10">
    <location>
        <begin position="1341"/>
        <end position="1360"/>
    </location>
</feature>
<dbReference type="GO" id="GO:0016887">
    <property type="term" value="F:ATP hydrolysis activity"/>
    <property type="evidence" value="ECO:0007669"/>
    <property type="project" value="InterPro"/>
</dbReference>
<feature type="region of interest" description="Disordered" evidence="9">
    <location>
        <begin position="39"/>
        <end position="62"/>
    </location>
</feature>
<evidence type="ECO:0000259" key="11">
    <source>
        <dbReference type="PROSITE" id="PS50893"/>
    </source>
</evidence>
<feature type="transmembrane region" description="Helical" evidence="10">
    <location>
        <begin position="532"/>
        <end position="552"/>
    </location>
</feature>
<evidence type="ECO:0000256" key="9">
    <source>
        <dbReference type="SAM" id="MobiDB-lite"/>
    </source>
</evidence>
<proteinExistence type="inferred from homology"/>
<dbReference type="STRING" id="1314783.A0A165M4B6"/>
<dbReference type="InterPro" id="IPR034003">
    <property type="entry name" value="ABCG_PDR_2"/>
</dbReference>
<feature type="transmembrane region" description="Helical" evidence="10">
    <location>
        <begin position="1464"/>
        <end position="1485"/>
    </location>
</feature>
<evidence type="ECO:0000256" key="2">
    <source>
        <dbReference type="ARBA" id="ARBA00006012"/>
    </source>
</evidence>
<evidence type="ECO:0000313" key="13">
    <source>
        <dbReference type="Proteomes" id="UP000076727"/>
    </source>
</evidence>
<dbReference type="InterPro" id="IPR029481">
    <property type="entry name" value="ABC_trans_N"/>
</dbReference>
<evidence type="ECO:0000256" key="6">
    <source>
        <dbReference type="ARBA" id="ARBA00022840"/>
    </source>
</evidence>
<dbReference type="InterPro" id="IPR043926">
    <property type="entry name" value="ABCG_dom"/>
</dbReference>
<comment type="subcellular location">
    <subcellularLocation>
        <location evidence="1">Membrane</location>
        <topology evidence="1">Multi-pass membrane protein</topology>
    </subcellularLocation>
</comment>
<dbReference type="Pfam" id="PF01061">
    <property type="entry name" value="ABC2_membrane"/>
    <property type="match status" value="2"/>
</dbReference>
<sequence length="1504" mass="166281">MDPAQLHDVNGGDHLPEVPLGTSTVAAYGNAAVHNIVLGDESSSETRPPNGAHEDSRRGRVSIDYFDPHGVAELQRTMSRIEKQGALSGDIIPTAASQHSSEVDSEDTLGVGDGPFDFQKTLQLMVRRMDESDIKRRELGVVFDNLRVVGLGASASFQPTLWSTLNPLETLGAIKRLRHPPVKDILSGFEGCVKPGEMLLVLGRPGAGCSTLLKTLANQRKEFHKVLGEVWYDDFTPEEIEKHYRGDLQYSPEDDVHFATLTVRQTLDFAAKTRTPQSRLYETREQHRKTMIDVLTTIFGLRHVRDTLVGDASVRGVSGGEKKRVSISEVLTTRSLLTSWDNSTRGLDASTALEFGRALRLATDIARVSTIVSIYQAGEQLYELFDKVCVIYEGKMAYFGPAHRARQYFIDMGYEPANRQTTADFLVAITDPNGRIPRAGFAGPPPPRTADEFSVYFKTSEMGRLNRADMQRYRDELSGAEGKKENYRLSHFAEHAKTVPKKSPYIISIPMQVRALMLRRWQIIQGSVATQVIQAMSFVLQAIIVGTIFLRLQNTTATFFSKGGVLFFSLLFAALSTMAEIPALFIQRPIVQRHARAAMYHPFVEALALTLVDVPMTAITLILFCVILYFLVGLQVNPGKFFTFLLFVFTMTITMKAWFRSLAALFKSAAPAQAVAGISVLILTLYTGYTIPQPSMIGALRWLTYLNPLKYGFEALVVNEFHGLNAECASIVPSGAGYENVTIANQVCTTVGSVSGQATVNGMSYVAGSFEYAYKHLWRNFGIICVFGVGFISILLVLSEFNLGLAGDSAITLFKRGSKVTIGEKAATADEEKSPTNESTDDVATRHNVEGVSQPAKKVFDEAAAEKNTFSFENLTYIVPVQGGRRKLLDSVSGYVAPGKLTALMGESGAGKTTLLNVLSERTAGGVVTGDRLMNGQPLPIDFRSQTGYVQQMDTHLPTATVREALLFSAKLRQPASVPIAEKEAWVDKCLEMCGLEAYADAVVGSLGVEHRKRTTIGVELVAKPSLIFLDEPTSGLDSQSAWAIVCFLRSLADAGQSIVCTIHQPSAELFEVFDRLLLLRKGGQTVYFGDLGPNSSTLINYFESHGGRTCGQTENPAEYILDVIGAGATASSDIDWNDAWGKSQEAASLGQELEQIHVEGRQRPPVQASMTGAFPTRWGYQLCTLLYRDIQYRWRDPSYLMAKLGVNIASGLLIGFTFFKAKDSVQGTQNKLFAIFMSTILSVPLSNQLQVPFLDSRQIYEIRERHSSMYSWTAFLTSQILVEIPWNILGSTLYFFCWYWTVGFPSDRGGFTYLMLGVAFPLYYTTIGQAVAAMCPNAEIAALVFSFLFSFVLSFDGVLQPFRELGWWRWMYRLSPFTYLIEAMLGQAIGRDKIVCASTELVTIEPPSNTTCGTYMAAFIESSGGYITNGDATSSCQYCAYSTTDAFLEESFNIYYSHHWRDFGIFIAYIAFNVGCIFAFSWLFRFKSGSVIGWIKSRLARRH</sequence>
<feature type="transmembrane region" description="Helical" evidence="10">
    <location>
        <begin position="1312"/>
        <end position="1335"/>
    </location>
</feature>
<dbReference type="InterPro" id="IPR010929">
    <property type="entry name" value="PDR_CDR_ABC"/>
</dbReference>
<dbReference type="Pfam" id="PF00005">
    <property type="entry name" value="ABC_tran"/>
    <property type="match status" value="2"/>
</dbReference>
<dbReference type="Pfam" id="PF06422">
    <property type="entry name" value="PDR_CDR"/>
    <property type="match status" value="2"/>
</dbReference>
<evidence type="ECO:0000256" key="5">
    <source>
        <dbReference type="ARBA" id="ARBA00022741"/>
    </source>
</evidence>
<dbReference type="CDD" id="cd03232">
    <property type="entry name" value="ABCG_PDR_domain2"/>
    <property type="match status" value="1"/>
</dbReference>
<dbReference type="Pfam" id="PF19055">
    <property type="entry name" value="ABC2_membrane_7"/>
    <property type="match status" value="1"/>
</dbReference>
<dbReference type="CDD" id="cd03233">
    <property type="entry name" value="ABCG_PDR_domain1"/>
    <property type="match status" value="1"/>
</dbReference>
<dbReference type="InterPro" id="IPR003593">
    <property type="entry name" value="AAA+_ATPase"/>
</dbReference>
<feature type="transmembrane region" description="Helical" evidence="10">
    <location>
        <begin position="671"/>
        <end position="691"/>
    </location>
</feature>
<dbReference type="FunFam" id="3.40.50.300:FF:000054">
    <property type="entry name" value="ABC multidrug transporter atrF"/>
    <property type="match status" value="1"/>
</dbReference>
<evidence type="ECO:0000256" key="1">
    <source>
        <dbReference type="ARBA" id="ARBA00004141"/>
    </source>
</evidence>